<dbReference type="Proteomes" id="UP000711488">
    <property type="component" value="Unassembled WGS sequence"/>
</dbReference>
<sequence length="190" mass="20792">MERRNGHVDRWPSAALSMEGAMVLNPLKAVTSTPDGGDSALDDKRPLLLPPLRREVSTRAGQTASLTCRVMNLGYRQLMWIRARDLHVLSSGSEVFSTDSRVSVSGREGSWTLTIRYAQPRDGGEYACQVNTQPPIAQWFNLTVVEARAEIAGKETMYVQSGSNISLTCTVREQLVVPGTGAQIKQEGNS</sequence>
<reference evidence="2" key="3">
    <citation type="submission" date="2019-06" db="EMBL/GenBank/DDBJ databases">
        <authorList>
            <person name="Poynton C."/>
            <person name="Hasenbein S."/>
            <person name="Benoit J.B."/>
            <person name="Sepulveda M.S."/>
            <person name="Poelchau M.F."/>
            <person name="Murali S.C."/>
            <person name="Chen S."/>
            <person name="Glastad K.M."/>
            <person name="Werren J.H."/>
            <person name="Vineis J.H."/>
            <person name="Bowen J.L."/>
            <person name="Friedrich M."/>
            <person name="Jones J."/>
            <person name="Robertson H.M."/>
            <person name="Feyereisen R."/>
            <person name="Mechler-Hickson A."/>
            <person name="Mathers N."/>
            <person name="Lee C.E."/>
            <person name="Colbourne J.K."/>
            <person name="Biales A."/>
            <person name="Johnston J.S."/>
            <person name="Wellborn G.A."/>
            <person name="Rosendale A.J."/>
            <person name="Cridge A.G."/>
            <person name="Munoz-Torres M.C."/>
            <person name="Bain P.A."/>
            <person name="Manny A.R."/>
            <person name="Major K.M."/>
            <person name="Lambert F.N."/>
            <person name="Vulpe C.D."/>
            <person name="Tuck P."/>
            <person name="Blalock B.J."/>
            <person name="Lin Y.-Y."/>
            <person name="Smith M.E."/>
            <person name="Ochoa-Acuna H."/>
            <person name="Chen M.-J.M."/>
            <person name="Childers C.P."/>
            <person name="Qu J."/>
            <person name="Dugan S."/>
            <person name="Lee S.L."/>
            <person name="Chao H."/>
            <person name="Dinh H."/>
            <person name="Han Y."/>
            <person name="Doddapaneni H."/>
            <person name="Worley K.C."/>
            <person name="Muzny D.M."/>
            <person name="Gibbs R.A."/>
            <person name="Richards S."/>
        </authorList>
    </citation>
    <scope>NUCLEOTIDE SEQUENCE</scope>
    <source>
        <strain evidence="2">HAZT.00-mixed</strain>
        <tissue evidence="2">Whole organism</tissue>
    </source>
</reference>
<reference evidence="2" key="2">
    <citation type="journal article" date="2018" name="Environ. Sci. Technol.">
        <title>The Toxicogenome of Hyalella azteca: A Model for Sediment Ecotoxicology and Evolutionary Toxicology.</title>
        <authorList>
            <person name="Poynton H.C."/>
            <person name="Hasenbein S."/>
            <person name="Benoit J.B."/>
            <person name="Sepulveda M.S."/>
            <person name="Poelchau M.F."/>
            <person name="Hughes D.S.T."/>
            <person name="Murali S.C."/>
            <person name="Chen S."/>
            <person name="Glastad K.M."/>
            <person name="Goodisman M.A.D."/>
            <person name="Werren J.H."/>
            <person name="Vineis J.H."/>
            <person name="Bowen J.L."/>
            <person name="Friedrich M."/>
            <person name="Jones J."/>
            <person name="Robertson H.M."/>
            <person name="Feyereisen R."/>
            <person name="Mechler-Hickson A."/>
            <person name="Mathers N."/>
            <person name="Lee C.E."/>
            <person name="Colbourne J.K."/>
            <person name="Biales A."/>
            <person name="Johnston J.S."/>
            <person name="Wellborn G.A."/>
            <person name="Rosendale A.J."/>
            <person name="Cridge A.G."/>
            <person name="Munoz-Torres M.C."/>
            <person name="Bain P.A."/>
            <person name="Manny A.R."/>
            <person name="Major K.M."/>
            <person name="Lambert F.N."/>
            <person name="Vulpe C.D."/>
            <person name="Tuck P."/>
            <person name="Blalock B.J."/>
            <person name="Lin Y.Y."/>
            <person name="Smith M.E."/>
            <person name="Ochoa-Acuna H."/>
            <person name="Chen M.M."/>
            <person name="Childers C.P."/>
            <person name="Qu J."/>
            <person name="Dugan S."/>
            <person name="Lee S.L."/>
            <person name="Chao H."/>
            <person name="Dinh H."/>
            <person name="Han Y."/>
            <person name="Doddapaneni H."/>
            <person name="Worley K.C."/>
            <person name="Muzny D.M."/>
            <person name="Gibbs R.A."/>
            <person name="Richards S."/>
        </authorList>
    </citation>
    <scope>NUCLEOTIDE SEQUENCE</scope>
    <source>
        <strain evidence="2">HAZT.00-mixed</strain>
        <tissue evidence="2">Whole organism</tissue>
    </source>
</reference>
<dbReference type="SMART" id="SM00408">
    <property type="entry name" value="IGc2"/>
    <property type="match status" value="1"/>
</dbReference>
<dbReference type="Pfam" id="PF00047">
    <property type="entry name" value="ig"/>
    <property type="match status" value="1"/>
</dbReference>
<dbReference type="PROSITE" id="PS50835">
    <property type="entry name" value="IG_LIKE"/>
    <property type="match status" value="1"/>
</dbReference>
<dbReference type="GO" id="GO:0050808">
    <property type="term" value="P:synapse organization"/>
    <property type="evidence" value="ECO:0007669"/>
    <property type="project" value="TreeGrafter"/>
</dbReference>
<dbReference type="InterPro" id="IPR003598">
    <property type="entry name" value="Ig_sub2"/>
</dbReference>
<dbReference type="SMART" id="SM00406">
    <property type="entry name" value="IGv"/>
    <property type="match status" value="1"/>
</dbReference>
<reference evidence="2" key="1">
    <citation type="submission" date="2014-08" db="EMBL/GenBank/DDBJ databases">
        <authorList>
            <person name="Murali S."/>
            <person name="Richards S."/>
            <person name="Bandaranaike D."/>
            <person name="Bellair M."/>
            <person name="Blankenburg K."/>
            <person name="Chao H."/>
            <person name="Dinh H."/>
            <person name="Doddapaneni H."/>
            <person name="Dugan-Rocha S."/>
            <person name="Elkadiri S."/>
            <person name="Gnanaolivu R."/>
            <person name="Hughes D."/>
            <person name="Lee S."/>
            <person name="Li M."/>
            <person name="Ming W."/>
            <person name="Munidasa M."/>
            <person name="Muniz J."/>
            <person name="Nguyen L."/>
            <person name="Osuji N."/>
            <person name="Pu L.-L."/>
            <person name="Puazo M."/>
            <person name="Skinner E."/>
            <person name="Qu C."/>
            <person name="Quiroz J."/>
            <person name="Raj R."/>
            <person name="Weissenberger G."/>
            <person name="Xin Y."/>
            <person name="Zou X."/>
            <person name="Han Y."/>
            <person name="Worley K."/>
            <person name="Muzny D."/>
            <person name="Gibbs R."/>
        </authorList>
    </citation>
    <scope>NUCLEOTIDE SEQUENCE</scope>
    <source>
        <strain evidence="2">HAZT.00-mixed</strain>
        <tissue evidence="2">Whole organism</tissue>
    </source>
</reference>
<dbReference type="InterPro" id="IPR036179">
    <property type="entry name" value="Ig-like_dom_sf"/>
</dbReference>
<feature type="domain" description="Ig-like" evidence="1">
    <location>
        <begin position="46"/>
        <end position="152"/>
    </location>
</feature>
<dbReference type="AlphaFoldDB" id="A0A6A0HEZ6"/>
<name>A0A6A0HEZ6_HYAAZ</name>
<dbReference type="SMART" id="SM00409">
    <property type="entry name" value="IG"/>
    <property type="match status" value="1"/>
</dbReference>
<dbReference type="SUPFAM" id="SSF48726">
    <property type="entry name" value="Immunoglobulin"/>
    <property type="match status" value="1"/>
</dbReference>
<dbReference type="InterPro" id="IPR003599">
    <property type="entry name" value="Ig_sub"/>
</dbReference>
<dbReference type="InterPro" id="IPR013106">
    <property type="entry name" value="Ig_V-set"/>
</dbReference>
<dbReference type="GO" id="GO:0032589">
    <property type="term" value="C:neuron projection membrane"/>
    <property type="evidence" value="ECO:0007669"/>
    <property type="project" value="TreeGrafter"/>
</dbReference>
<dbReference type="PANTHER" id="PTHR23279">
    <property type="entry name" value="DEFECTIVE PROBOSCIS EXTENSION RESPONSE DPR -RELATED"/>
    <property type="match status" value="1"/>
</dbReference>
<comment type="caution">
    <text evidence="2">The sequence shown here is derived from an EMBL/GenBank/DDBJ whole genome shotgun (WGS) entry which is preliminary data.</text>
</comment>
<dbReference type="PANTHER" id="PTHR23279:SF41">
    <property type="entry name" value="DEFECTIVE PROBOSCIS EXTENSION RESPONSE 4-RELATED"/>
    <property type="match status" value="1"/>
</dbReference>
<proteinExistence type="predicted"/>
<dbReference type="OrthoDB" id="9983389at2759"/>
<dbReference type="InterPro" id="IPR007110">
    <property type="entry name" value="Ig-like_dom"/>
</dbReference>
<dbReference type="EMBL" id="JQDR03001540">
    <property type="protein sequence ID" value="KAA0203495.1"/>
    <property type="molecule type" value="Genomic_DNA"/>
</dbReference>
<evidence type="ECO:0000313" key="2">
    <source>
        <dbReference type="EMBL" id="KAA0203495.1"/>
    </source>
</evidence>
<dbReference type="InterPro" id="IPR013783">
    <property type="entry name" value="Ig-like_fold"/>
</dbReference>
<organism evidence="2">
    <name type="scientific">Hyalella azteca</name>
    <name type="common">Amphipod</name>
    <dbReference type="NCBI Taxonomy" id="294128"/>
    <lineage>
        <taxon>Eukaryota</taxon>
        <taxon>Metazoa</taxon>
        <taxon>Ecdysozoa</taxon>
        <taxon>Arthropoda</taxon>
        <taxon>Crustacea</taxon>
        <taxon>Multicrustacea</taxon>
        <taxon>Malacostraca</taxon>
        <taxon>Eumalacostraca</taxon>
        <taxon>Peracarida</taxon>
        <taxon>Amphipoda</taxon>
        <taxon>Senticaudata</taxon>
        <taxon>Talitrida</taxon>
        <taxon>Talitroidea</taxon>
        <taxon>Hyalellidae</taxon>
        <taxon>Hyalella</taxon>
    </lineage>
</organism>
<accession>A0A6A0HEZ6</accession>
<dbReference type="InterPro" id="IPR037448">
    <property type="entry name" value="Zig-8"/>
</dbReference>
<dbReference type="InterPro" id="IPR013151">
    <property type="entry name" value="Immunoglobulin_dom"/>
</dbReference>
<protein>
    <recommendedName>
        <fullName evidence="1">Ig-like domain-containing protein</fullName>
    </recommendedName>
</protein>
<evidence type="ECO:0000259" key="1">
    <source>
        <dbReference type="PROSITE" id="PS50835"/>
    </source>
</evidence>
<dbReference type="Gene3D" id="2.60.40.10">
    <property type="entry name" value="Immunoglobulins"/>
    <property type="match status" value="1"/>
</dbReference>
<gene>
    <name evidence="2" type="ORF">HAZT_HAZT009511</name>
</gene>